<dbReference type="AlphaFoldDB" id="B6STV6"/>
<evidence type="ECO:0000256" key="3">
    <source>
        <dbReference type="ARBA" id="ARBA00022552"/>
    </source>
</evidence>
<keyword evidence="4" id="KW-0539">Nucleus</keyword>
<evidence type="ECO:0008006" key="8">
    <source>
        <dbReference type="Google" id="ProtNLM"/>
    </source>
</evidence>
<name>B6STV6_MAIZE</name>
<dbReference type="PANTHER" id="PTHR12838:SF0">
    <property type="entry name" value="U3 SMALL NUCLEOLAR RNA-ASSOCIATED PROTEIN 11-RELATED"/>
    <property type="match status" value="1"/>
</dbReference>
<feature type="coiled-coil region" evidence="5">
    <location>
        <begin position="12"/>
        <end position="42"/>
    </location>
</feature>
<evidence type="ECO:0000313" key="7">
    <source>
        <dbReference type="EMBL" id="ACG28289.1"/>
    </source>
</evidence>
<sequence length="79" mass="9665">MPDLDNIPSRIKKEIASSYRELEERKQRLQKLEKLYADMALQKELKKPGRKRKLKLHEDEETDNQTSRPVYKWRAQRKR</sequence>
<organism evidence="7">
    <name type="scientific">Zea mays</name>
    <name type="common">Maize</name>
    <dbReference type="NCBI Taxonomy" id="4577"/>
    <lineage>
        <taxon>Eukaryota</taxon>
        <taxon>Viridiplantae</taxon>
        <taxon>Streptophyta</taxon>
        <taxon>Embryophyta</taxon>
        <taxon>Tracheophyta</taxon>
        <taxon>Spermatophyta</taxon>
        <taxon>Magnoliopsida</taxon>
        <taxon>Liliopsida</taxon>
        <taxon>Poales</taxon>
        <taxon>Poaceae</taxon>
        <taxon>PACMAD clade</taxon>
        <taxon>Panicoideae</taxon>
        <taxon>Andropogonodae</taxon>
        <taxon>Andropogoneae</taxon>
        <taxon>Tripsacinae</taxon>
        <taxon>Zea</taxon>
    </lineage>
</organism>
<evidence type="ECO:0000256" key="1">
    <source>
        <dbReference type="ARBA" id="ARBA00004604"/>
    </source>
</evidence>
<feature type="region of interest" description="Disordered" evidence="6">
    <location>
        <begin position="44"/>
        <end position="79"/>
    </location>
</feature>
<comment type="similarity">
    <text evidence="2">Belongs to the UTP11 family.</text>
</comment>
<keyword evidence="3" id="KW-0698">rRNA processing</keyword>
<evidence type="ECO:0000256" key="4">
    <source>
        <dbReference type="ARBA" id="ARBA00023242"/>
    </source>
</evidence>
<keyword evidence="5" id="KW-0175">Coiled coil</keyword>
<accession>B6STV6</accession>
<dbReference type="GO" id="GO:0006364">
    <property type="term" value="P:rRNA processing"/>
    <property type="evidence" value="ECO:0007669"/>
    <property type="project" value="UniProtKB-KW"/>
</dbReference>
<comment type="subcellular location">
    <subcellularLocation>
        <location evidence="1">Nucleus</location>
        <location evidence="1">Nucleolus</location>
    </subcellularLocation>
</comment>
<dbReference type="Pfam" id="PF03998">
    <property type="entry name" value="Utp11"/>
    <property type="match status" value="1"/>
</dbReference>
<protein>
    <recommendedName>
        <fullName evidence="8">U3 small nucleolar RNA-associated protein 11</fullName>
    </recommendedName>
</protein>
<evidence type="ECO:0000256" key="6">
    <source>
        <dbReference type="SAM" id="MobiDB-lite"/>
    </source>
</evidence>
<evidence type="ECO:0000256" key="2">
    <source>
        <dbReference type="ARBA" id="ARBA00008105"/>
    </source>
</evidence>
<evidence type="ECO:0000256" key="5">
    <source>
        <dbReference type="SAM" id="Coils"/>
    </source>
</evidence>
<dbReference type="ExpressionAtlas" id="B6STV6">
    <property type="expression patterns" value="baseline and differential"/>
</dbReference>
<dbReference type="EMBL" id="EU956171">
    <property type="protein sequence ID" value="ACG28289.1"/>
    <property type="molecule type" value="mRNA"/>
</dbReference>
<reference evidence="7" key="1">
    <citation type="journal article" date="2009" name="Plant Mol. Biol.">
        <title>Insights into corn genes derived from large-scale cDNA sequencing.</title>
        <authorList>
            <person name="Alexandrov N.N."/>
            <person name="Brover V.V."/>
            <person name="Freidin S."/>
            <person name="Troukhan M.E."/>
            <person name="Tatarinova T.V."/>
            <person name="Zhang H."/>
            <person name="Swaller T.J."/>
            <person name="Lu Y.P."/>
            <person name="Bouck J."/>
            <person name="Flavell R.B."/>
            <person name="Feldmann K.A."/>
        </authorList>
    </citation>
    <scope>NUCLEOTIDE SEQUENCE</scope>
</reference>
<dbReference type="PANTHER" id="PTHR12838">
    <property type="entry name" value="U3 SMALL NUCLEOLAR RNA-ASSOCIATED PROTEIN 11"/>
    <property type="match status" value="1"/>
</dbReference>
<dbReference type="GO" id="GO:0032040">
    <property type="term" value="C:small-subunit processome"/>
    <property type="evidence" value="ECO:0007669"/>
    <property type="project" value="InterPro"/>
</dbReference>
<dbReference type="InterPro" id="IPR007144">
    <property type="entry name" value="SSU_processome_Utp11"/>
</dbReference>
<proteinExistence type="evidence at transcript level"/>